<protein>
    <submittedName>
        <fullName evidence="1">Peroxide stress protein YaaA</fullName>
    </submittedName>
</protein>
<name>A0ABU7V1W0_9MICO</name>
<organism evidence="1 2">
    <name type="scientific">Microbacterium schleiferi</name>
    <dbReference type="NCBI Taxonomy" id="69362"/>
    <lineage>
        <taxon>Bacteria</taxon>
        <taxon>Bacillati</taxon>
        <taxon>Actinomycetota</taxon>
        <taxon>Actinomycetes</taxon>
        <taxon>Micrococcales</taxon>
        <taxon>Microbacteriaceae</taxon>
        <taxon>Microbacterium</taxon>
    </lineage>
</organism>
<dbReference type="Pfam" id="PF03883">
    <property type="entry name" value="H2O2_YaaD"/>
    <property type="match status" value="1"/>
</dbReference>
<dbReference type="Proteomes" id="UP001351900">
    <property type="component" value="Unassembled WGS sequence"/>
</dbReference>
<proteinExistence type="predicted"/>
<evidence type="ECO:0000313" key="1">
    <source>
        <dbReference type="EMBL" id="MEF2253680.1"/>
    </source>
</evidence>
<accession>A0ABU7V1W0</accession>
<comment type="caution">
    <text evidence="1">The sequence shown here is derived from an EMBL/GenBank/DDBJ whole genome shotgun (WGS) entry which is preliminary data.</text>
</comment>
<reference evidence="1 2" key="1">
    <citation type="submission" date="2024-01" db="EMBL/GenBank/DDBJ databases">
        <title>the genome sequence of strain Microbacterium schleiferi NBRC 15075.</title>
        <authorList>
            <person name="Ding Y."/>
            <person name="Zhang G."/>
        </authorList>
    </citation>
    <scope>NUCLEOTIDE SEQUENCE [LARGE SCALE GENOMIC DNA]</scope>
    <source>
        <strain evidence="1 2">NBRC 15075</strain>
    </source>
</reference>
<sequence length="261" mass="27720">MLILLPPSETKRAGGAGVPWDASRLALPELTPIRESVIEALVALSDDPDAAARALKLGPKQRGEIEVNRALRTSPTMPAIDRYTGVLFDALDAASLDASARQWLGEHVLIHSAPFGPVGALDPIPSYRLGAGIRLPGLASQRQLWAGPVAAALDRYARGFVLDLRSEAYVALGAGPAKRSAYVRVLTRAVHGQTRALNHFNKNAKGRLTRALAESGADLSDAAQFMEWASGAGFETDRDGDAIALIVPHAENLLTAAPKDR</sequence>
<dbReference type="RefSeq" id="WP_331790435.1">
    <property type="nucleotide sequence ID" value="NZ_BAAAUO010000003.1"/>
</dbReference>
<gene>
    <name evidence="1" type="ORF">V2V91_00845</name>
</gene>
<dbReference type="InterPro" id="IPR005583">
    <property type="entry name" value="YaaA"/>
</dbReference>
<evidence type="ECO:0000313" key="2">
    <source>
        <dbReference type="Proteomes" id="UP001351900"/>
    </source>
</evidence>
<keyword evidence="2" id="KW-1185">Reference proteome</keyword>
<dbReference type="PANTHER" id="PTHR30283:SF4">
    <property type="entry name" value="PEROXIDE STRESS RESISTANCE PROTEIN YAAA"/>
    <property type="match status" value="1"/>
</dbReference>
<dbReference type="EMBL" id="JAZHOV010000001">
    <property type="protein sequence ID" value="MEF2253680.1"/>
    <property type="molecule type" value="Genomic_DNA"/>
</dbReference>
<dbReference type="PANTHER" id="PTHR30283">
    <property type="entry name" value="PEROXIDE STRESS RESPONSE PROTEIN YAAA"/>
    <property type="match status" value="1"/>
</dbReference>